<proteinExistence type="predicted"/>
<reference evidence="1 2" key="1">
    <citation type="journal article" date="2022" name="bioRxiv">
        <title>An ancient truncated duplication of the anti-Mullerian hormone receptor type 2 gene is a potential conserved master sex determinant in the Pangasiidae catfish family.</title>
        <authorList>
            <person name="Wen M."/>
            <person name="Pan Q."/>
            <person name="Jouanno E."/>
            <person name="Montfort J."/>
            <person name="Zahm M."/>
            <person name="Cabau C."/>
            <person name="Klopp C."/>
            <person name="Iampietro C."/>
            <person name="Roques C."/>
            <person name="Bouchez O."/>
            <person name="Castinel A."/>
            <person name="Donnadieu C."/>
            <person name="Parrinello H."/>
            <person name="Poncet C."/>
            <person name="Belmonte E."/>
            <person name="Gautier V."/>
            <person name="Avarre J.-C."/>
            <person name="Dugue R."/>
            <person name="Gustiano R."/>
            <person name="Ha T.T.T."/>
            <person name="Campet M."/>
            <person name="Sriphairoj K."/>
            <person name="Ribolli J."/>
            <person name="de Almeida F.L."/>
            <person name="Desvignes T."/>
            <person name="Postlethwait J.H."/>
            <person name="Bucao C.F."/>
            <person name="Robinson-Rechavi M."/>
            <person name="Bobe J."/>
            <person name="Herpin A."/>
            <person name="Guiguen Y."/>
        </authorList>
    </citation>
    <scope>NUCLEOTIDE SEQUENCE [LARGE SCALE GENOMIC DNA]</scope>
    <source>
        <strain evidence="1">YG-Dec2019</strain>
    </source>
</reference>
<accession>A0ACC5WDD7</accession>
<gene>
    <name evidence="1" type="ORF">PGIGA_G00190970</name>
</gene>
<dbReference type="Proteomes" id="UP000829447">
    <property type="component" value="Linkage Group LG3"/>
</dbReference>
<comment type="caution">
    <text evidence="1">The sequence shown here is derived from an EMBL/GenBank/DDBJ whole genome shotgun (WGS) entry which is preliminary data.</text>
</comment>
<keyword evidence="2" id="KW-1185">Reference proteome</keyword>
<dbReference type="EMBL" id="CM040456">
    <property type="protein sequence ID" value="MCI4376660.1"/>
    <property type="molecule type" value="Genomic_DNA"/>
</dbReference>
<name>A0ACC5WDD7_PANGG</name>
<sequence>MAVTLSASEGCPRSLRWVGLMANPKKCAIGSVEVWHLGFHLGHEEVRHQIDKTAEIAACPRPKSKKLNPLTKEK</sequence>
<evidence type="ECO:0000313" key="1">
    <source>
        <dbReference type="EMBL" id="MCI4376660.1"/>
    </source>
</evidence>
<protein>
    <submittedName>
        <fullName evidence="1">Uncharacterized protein</fullName>
    </submittedName>
</protein>
<organism evidence="1 2">
    <name type="scientific">Pangasianodon gigas</name>
    <name type="common">Mekong giant catfish</name>
    <name type="synonym">Pangasius gigas</name>
    <dbReference type="NCBI Taxonomy" id="30993"/>
    <lineage>
        <taxon>Eukaryota</taxon>
        <taxon>Metazoa</taxon>
        <taxon>Chordata</taxon>
        <taxon>Craniata</taxon>
        <taxon>Vertebrata</taxon>
        <taxon>Euteleostomi</taxon>
        <taxon>Actinopterygii</taxon>
        <taxon>Neopterygii</taxon>
        <taxon>Teleostei</taxon>
        <taxon>Ostariophysi</taxon>
        <taxon>Siluriformes</taxon>
        <taxon>Pangasiidae</taxon>
        <taxon>Pangasianodon</taxon>
    </lineage>
</organism>
<evidence type="ECO:0000313" key="2">
    <source>
        <dbReference type="Proteomes" id="UP000829447"/>
    </source>
</evidence>